<evidence type="ECO:0000259" key="1">
    <source>
        <dbReference type="Pfam" id="PF24719"/>
    </source>
</evidence>
<accession>D0LPS8</accession>
<gene>
    <name evidence="2" type="ordered locus">Hoch_2924</name>
</gene>
<dbReference type="AlphaFoldDB" id="D0LPS8"/>
<proteinExistence type="predicted"/>
<organism evidence="2 3">
    <name type="scientific">Haliangium ochraceum (strain DSM 14365 / JCM 11303 / SMP-2)</name>
    <dbReference type="NCBI Taxonomy" id="502025"/>
    <lineage>
        <taxon>Bacteria</taxon>
        <taxon>Pseudomonadati</taxon>
        <taxon>Myxococcota</taxon>
        <taxon>Polyangia</taxon>
        <taxon>Haliangiales</taxon>
        <taxon>Kofleriaceae</taxon>
        <taxon>Haliangium</taxon>
    </lineage>
</organism>
<dbReference type="Proteomes" id="UP000001880">
    <property type="component" value="Chromosome"/>
</dbReference>
<dbReference type="InterPro" id="IPR056509">
    <property type="entry name" value="Imm33-like"/>
</dbReference>
<evidence type="ECO:0000313" key="3">
    <source>
        <dbReference type="Proteomes" id="UP000001880"/>
    </source>
</evidence>
<keyword evidence="3" id="KW-1185">Reference proteome</keyword>
<dbReference type="eggNOG" id="ENOG5032Y10">
    <property type="taxonomic scope" value="Bacteria"/>
</dbReference>
<dbReference type="KEGG" id="hoh:Hoch_2924"/>
<dbReference type="RefSeq" id="WP_012828043.1">
    <property type="nucleotide sequence ID" value="NC_013440.1"/>
</dbReference>
<reference evidence="2 3" key="1">
    <citation type="journal article" date="2010" name="Stand. Genomic Sci.">
        <title>Complete genome sequence of Haliangium ochraceum type strain (SMP-2).</title>
        <authorList>
            <consortium name="US DOE Joint Genome Institute (JGI-PGF)"/>
            <person name="Ivanova N."/>
            <person name="Daum C."/>
            <person name="Lang E."/>
            <person name="Abt B."/>
            <person name="Kopitz M."/>
            <person name="Saunders E."/>
            <person name="Lapidus A."/>
            <person name="Lucas S."/>
            <person name="Glavina Del Rio T."/>
            <person name="Nolan M."/>
            <person name="Tice H."/>
            <person name="Copeland A."/>
            <person name="Cheng J.F."/>
            <person name="Chen F."/>
            <person name="Bruce D."/>
            <person name="Goodwin L."/>
            <person name="Pitluck S."/>
            <person name="Mavromatis K."/>
            <person name="Pati A."/>
            <person name="Mikhailova N."/>
            <person name="Chen A."/>
            <person name="Palaniappan K."/>
            <person name="Land M."/>
            <person name="Hauser L."/>
            <person name="Chang Y.J."/>
            <person name="Jeffries C.D."/>
            <person name="Detter J.C."/>
            <person name="Brettin T."/>
            <person name="Rohde M."/>
            <person name="Goker M."/>
            <person name="Bristow J."/>
            <person name="Markowitz V."/>
            <person name="Eisen J.A."/>
            <person name="Hugenholtz P."/>
            <person name="Kyrpides N.C."/>
            <person name="Klenk H.P."/>
        </authorList>
    </citation>
    <scope>NUCLEOTIDE SEQUENCE [LARGE SCALE GENOMIC DNA]</scope>
    <source>
        <strain evidence="3">DSM 14365 / CIP 107738 / JCM 11303 / AJ 13395 / SMP-2</strain>
    </source>
</reference>
<dbReference type="OrthoDB" id="7063432at2"/>
<feature type="domain" description="Imm33-like" evidence="1">
    <location>
        <begin position="9"/>
        <end position="111"/>
    </location>
</feature>
<sequence length="117" mass="13363">MEDSEVIRKQRTVCHRYSARFEPAAAGLKVGIARNVREGILPINGLRHPPAGNTTGWYIWAGEELSEDPDFFYPLHVEHLGEWCPEVLRFLGLPPGWRFLIAGDYEDAWEDQSLIDV</sequence>
<dbReference type="Pfam" id="PF24719">
    <property type="entry name" value="Imm33-like"/>
    <property type="match status" value="1"/>
</dbReference>
<protein>
    <recommendedName>
        <fullName evidence="1">Imm33-like domain-containing protein</fullName>
    </recommendedName>
</protein>
<dbReference type="STRING" id="502025.Hoch_2924"/>
<dbReference type="EMBL" id="CP001804">
    <property type="protein sequence ID" value="ACY15441.1"/>
    <property type="molecule type" value="Genomic_DNA"/>
</dbReference>
<evidence type="ECO:0000313" key="2">
    <source>
        <dbReference type="EMBL" id="ACY15441.1"/>
    </source>
</evidence>
<name>D0LPS8_HALO1</name>
<dbReference type="HOGENOM" id="CLU_150033_0_0_7"/>